<keyword evidence="4" id="KW-0997">Cell inner membrane</keyword>
<keyword evidence="3" id="KW-1003">Cell membrane</keyword>
<dbReference type="STRING" id="39692.BST38_24620"/>
<feature type="transmembrane region" description="Helical" evidence="10">
    <location>
        <begin position="140"/>
        <end position="159"/>
    </location>
</feature>
<name>A0A375YRW2_MYCPF</name>
<evidence type="ECO:0000256" key="5">
    <source>
        <dbReference type="ARBA" id="ARBA00022692"/>
    </source>
</evidence>
<dbReference type="CDD" id="cd06582">
    <property type="entry name" value="TM_PBP1_LivH_like"/>
    <property type="match status" value="1"/>
</dbReference>
<evidence type="ECO:0000256" key="4">
    <source>
        <dbReference type="ARBA" id="ARBA00022519"/>
    </source>
</evidence>
<gene>
    <name evidence="11" type="ORF">MPP7335_05594</name>
</gene>
<evidence type="ECO:0000256" key="10">
    <source>
        <dbReference type="SAM" id="Phobius"/>
    </source>
</evidence>
<keyword evidence="2" id="KW-0813">Transport</keyword>
<accession>A0A375YRW2</accession>
<dbReference type="GO" id="GO:0015190">
    <property type="term" value="F:L-leucine transmembrane transporter activity"/>
    <property type="evidence" value="ECO:0007669"/>
    <property type="project" value="TreeGrafter"/>
</dbReference>
<evidence type="ECO:0000256" key="9">
    <source>
        <dbReference type="ARBA" id="ARBA00037998"/>
    </source>
</evidence>
<dbReference type="GO" id="GO:0005886">
    <property type="term" value="C:plasma membrane"/>
    <property type="evidence" value="ECO:0007669"/>
    <property type="project" value="UniProtKB-SubCell"/>
</dbReference>
<keyword evidence="12" id="KW-1185">Reference proteome</keyword>
<evidence type="ECO:0000313" key="12">
    <source>
        <dbReference type="Proteomes" id="UP000252008"/>
    </source>
</evidence>
<dbReference type="Pfam" id="PF02653">
    <property type="entry name" value="BPD_transp_2"/>
    <property type="match status" value="1"/>
</dbReference>
<dbReference type="GO" id="GO:0005304">
    <property type="term" value="F:L-valine transmembrane transporter activity"/>
    <property type="evidence" value="ECO:0007669"/>
    <property type="project" value="TreeGrafter"/>
</dbReference>
<dbReference type="InterPro" id="IPR052157">
    <property type="entry name" value="BCAA_transport_permease"/>
</dbReference>
<feature type="transmembrane region" description="Helical" evidence="10">
    <location>
        <begin position="6"/>
        <end position="27"/>
    </location>
</feature>
<dbReference type="GO" id="GO:1903806">
    <property type="term" value="P:L-isoleucine import across plasma membrane"/>
    <property type="evidence" value="ECO:0007669"/>
    <property type="project" value="TreeGrafter"/>
</dbReference>
<dbReference type="GO" id="GO:0042941">
    <property type="term" value="P:D-alanine transmembrane transport"/>
    <property type="evidence" value="ECO:0007669"/>
    <property type="project" value="TreeGrafter"/>
</dbReference>
<organism evidence="11 12">
    <name type="scientific">Mycolicibacterium parafortuitum</name>
    <name type="common">Mycobacterium parafortuitum</name>
    <dbReference type="NCBI Taxonomy" id="39692"/>
    <lineage>
        <taxon>Bacteria</taxon>
        <taxon>Bacillati</taxon>
        <taxon>Actinomycetota</taxon>
        <taxon>Actinomycetes</taxon>
        <taxon>Mycobacteriales</taxon>
        <taxon>Mycobacteriaceae</taxon>
        <taxon>Mycolicibacterium</taxon>
    </lineage>
</organism>
<evidence type="ECO:0000256" key="3">
    <source>
        <dbReference type="ARBA" id="ARBA00022475"/>
    </source>
</evidence>
<dbReference type="GO" id="GO:0015808">
    <property type="term" value="P:L-alanine transport"/>
    <property type="evidence" value="ECO:0007669"/>
    <property type="project" value="TreeGrafter"/>
</dbReference>
<keyword evidence="5 10" id="KW-0812">Transmembrane</keyword>
<dbReference type="GO" id="GO:0015188">
    <property type="term" value="F:L-isoleucine transmembrane transporter activity"/>
    <property type="evidence" value="ECO:0007669"/>
    <property type="project" value="TreeGrafter"/>
</dbReference>
<dbReference type="InterPro" id="IPR001851">
    <property type="entry name" value="ABC_transp_permease"/>
</dbReference>
<dbReference type="AlphaFoldDB" id="A0A375YRW2"/>
<protein>
    <submittedName>
        <fullName evidence="11">Inner-membrane translocator [Acidimicrobium ferrooxidans DSM]</fullName>
    </submittedName>
</protein>
<evidence type="ECO:0000256" key="7">
    <source>
        <dbReference type="ARBA" id="ARBA00022989"/>
    </source>
</evidence>
<feature type="transmembrane region" description="Helical" evidence="10">
    <location>
        <begin position="262"/>
        <end position="278"/>
    </location>
</feature>
<keyword evidence="7 10" id="KW-1133">Transmembrane helix</keyword>
<proteinExistence type="inferred from homology"/>
<keyword evidence="6" id="KW-0029">Amino-acid transport</keyword>
<dbReference type="Proteomes" id="UP000252008">
    <property type="component" value="Unassembled WGS sequence"/>
</dbReference>
<dbReference type="PANTHER" id="PTHR11795:SF371">
    <property type="entry name" value="HIGH-AFFINITY BRANCHED-CHAIN AMINO ACID TRANSPORT SYSTEM PERMEASE PROTEIN LIVH"/>
    <property type="match status" value="1"/>
</dbReference>
<feature type="transmembrane region" description="Helical" evidence="10">
    <location>
        <begin position="94"/>
        <end position="120"/>
    </location>
</feature>
<dbReference type="GO" id="GO:0015192">
    <property type="term" value="F:L-phenylalanine transmembrane transporter activity"/>
    <property type="evidence" value="ECO:0007669"/>
    <property type="project" value="TreeGrafter"/>
</dbReference>
<reference evidence="11 12" key="1">
    <citation type="submission" date="2018-05" db="EMBL/GenBank/DDBJ databases">
        <authorList>
            <consortium name="IHU Genomes"/>
        </authorList>
    </citation>
    <scope>NUCLEOTIDE SEQUENCE [LARGE SCALE GENOMIC DNA]</scope>
    <source>
        <strain evidence="11 12">P7335</strain>
    </source>
</reference>
<comment type="subcellular location">
    <subcellularLocation>
        <location evidence="1">Cell membrane</location>
        <topology evidence="1">Multi-pass membrane protein</topology>
    </subcellularLocation>
</comment>
<comment type="similarity">
    <text evidence="9">Belongs to the binding-protein-dependent transport system permease family. LivHM subfamily.</text>
</comment>
<evidence type="ECO:0000256" key="2">
    <source>
        <dbReference type="ARBA" id="ARBA00022448"/>
    </source>
</evidence>
<sequence>MNLVVSATVFGVVIAAVLALAAVGFTLQYSVSNVFNLAFSETMVVSGFAALAANRAGIPLAGAALVGVAAGAVVSLLLNQFVYQPFARRGVSVFQMLVISLAVSLVLANTLLAVVGPLSFHYDASPTVLFTVASAAVTDLQLTVILLAVVTMIGMHLLLKRSRLGMAMRAASVDGGLAQSCGIRTQRVVATAWAISGALCGLAGVALFTISSSFSATSGRTFIVLVIAAAVLGGIGDAYGAMLGALVLGLATELTAVWLDPSFKIAIALLVLIGVLMVRPQGIRAEFSTGRALQV</sequence>
<dbReference type="PANTHER" id="PTHR11795">
    <property type="entry name" value="BRANCHED-CHAIN AMINO ACID TRANSPORT SYSTEM PERMEASE PROTEIN LIVH"/>
    <property type="match status" value="1"/>
</dbReference>
<evidence type="ECO:0000256" key="1">
    <source>
        <dbReference type="ARBA" id="ARBA00004651"/>
    </source>
</evidence>
<feature type="transmembrane region" description="Helical" evidence="10">
    <location>
        <begin position="58"/>
        <end position="82"/>
    </location>
</feature>
<keyword evidence="8 10" id="KW-0472">Membrane</keyword>
<evidence type="ECO:0000313" key="11">
    <source>
        <dbReference type="EMBL" id="SRX83810.1"/>
    </source>
</evidence>
<feature type="transmembrane region" description="Helical" evidence="10">
    <location>
        <begin position="222"/>
        <end position="250"/>
    </location>
</feature>
<feature type="transmembrane region" description="Helical" evidence="10">
    <location>
        <begin position="188"/>
        <end position="210"/>
    </location>
</feature>
<dbReference type="EMBL" id="UEGS01000001">
    <property type="protein sequence ID" value="SRX83810.1"/>
    <property type="molecule type" value="Genomic_DNA"/>
</dbReference>
<evidence type="ECO:0000256" key="8">
    <source>
        <dbReference type="ARBA" id="ARBA00023136"/>
    </source>
</evidence>
<evidence type="ECO:0000256" key="6">
    <source>
        <dbReference type="ARBA" id="ARBA00022970"/>
    </source>
</evidence>
<dbReference type="RefSeq" id="WP_165761646.1">
    <property type="nucleotide sequence ID" value="NZ_MVID01000030.1"/>
</dbReference>